<dbReference type="InterPro" id="IPR022159">
    <property type="entry name" value="STIP/TFIP11_N"/>
</dbReference>
<evidence type="ECO:0000256" key="7">
    <source>
        <dbReference type="SAM" id="MobiDB-lite"/>
    </source>
</evidence>
<keyword evidence="3" id="KW-0507">mRNA processing</keyword>
<evidence type="ECO:0000256" key="1">
    <source>
        <dbReference type="ARBA" id="ARBA00004123"/>
    </source>
</evidence>
<keyword evidence="4" id="KW-0747">Spliceosome</keyword>
<accession>A0A0M3JW79</accession>
<evidence type="ECO:0000256" key="6">
    <source>
        <dbReference type="ARBA" id="ARBA00023242"/>
    </source>
</evidence>
<comment type="subcellular location">
    <subcellularLocation>
        <location evidence="1">Nucleus</location>
    </subcellularLocation>
</comment>
<dbReference type="Pfam" id="PF07842">
    <property type="entry name" value="GCFC"/>
    <property type="match status" value="1"/>
</dbReference>
<sequence length="897" mass="102788">LNCRLCATFQWSVNKKVKMNIDPDEEDDMERFEIDDRDIEFAINPDARRGLSKNQQLYGIWADREESDDEEDSHAGFGSATRSGKRGKNYSAPVAFVSGGVKHGNRIEGESKEENDDDEPIRFDQHRTRRTTTKRQMGANVFAGLRSSTVHSTVDPDKFADWAKHSKTDVLMKMMRNMGYIPGQGLGANKQGIVEPVLLALISRESWSPFRQCYGRDVPQLVHMVRNRKDRSLEIPLILLLCASESAADAQRRKDDAETLEEASGGTKQRRGNWKKAGVGGIRKSLTYQFKTIDEVIAEGGALKKRLEVSSGIKVIDMTGKEQKVYSGYEAYAAKTRAVAETEKEHLAFDVPELMHNLNALVDMTEETIRANNHQLRFLEDQTTALENDRVQLNVALTKERDEQKRMKEVLEMLEKFVSVQIHLIIANENFSRGIEVGSSDSDSEPMLQKCRGLFEKLQKDYYEEYRLFNLDQVAVASVLPLIQKHFASWNPLDEKQVDYGYALMADWKKILEAEERFVLGTTKSLENLSPFERLLWDGWMPAIRRAALRWDPRDDATSMLSVVDKWLSLLPIWMRENLLEQIVIPRISAQVEEWNPLIDHIPIHTWMHPWLDIMGDRLQPVFSPIRQKLAKALREWNPTDHSALSMLRPWKGVFAAATMSAFLSQNITPKLEKALREMDFDPTKNKRYDEFYATLSWVEMLGADNIAGIFVRSFFPRWYETLCMWLEAPGVVMEEVAMWYNEWKGRFPIEISSLHVIREQLMRALLAMNEAQQGLRISRQPQPQSVASPAHLPPHPQMPSGMMHSGTPPGLPHRPPPPLQSQLSFKLARFLQDVLELRARQAGVLFAPQGNKFYDGKRVFTFGHMSIYLDRNVIFAFNTDAQQWAPIALDHLLTIC</sequence>
<organism evidence="9">
    <name type="scientific">Anisakis simplex</name>
    <name type="common">Herring worm</name>
    <dbReference type="NCBI Taxonomy" id="6269"/>
    <lineage>
        <taxon>Eukaryota</taxon>
        <taxon>Metazoa</taxon>
        <taxon>Ecdysozoa</taxon>
        <taxon>Nematoda</taxon>
        <taxon>Chromadorea</taxon>
        <taxon>Rhabditida</taxon>
        <taxon>Spirurina</taxon>
        <taxon>Ascaridomorpha</taxon>
        <taxon>Ascaridoidea</taxon>
        <taxon>Anisakidae</taxon>
        <taxon>Anisakis</taxon>
        <taxon>Anisakis simplex complex</taxon>
    </lineage>
</organism>
<dbReference type="SMART" id="SM00443">
    <property type="entry name" value="G_patch"/>
    <property type="match status" value="1"/>
</dbReference>
<dbReference type="Pfam" id="PF01585">
    <property type="entry name" value="G-patch"/>
    <property type="match status" value="1"/>
</dbReference>
<proteinExistence type="inferred from homology"/>
<evidence type="ECO:0000256" key="5">
    <source>
        <dbReference type="ARBA" id="ARBA00023187"/>
    </source>
</evidence>
<dbReference type="GO" id="GO:0003676">
    <property type="term" value="F:nucleic acid binding"/>
    <property type="evidence" value="ECO:0007669"/>
    <property type="project" value="InterPro"/>
</dbReference>
<name>A0A0M3JW79_ANISI</name>
<feature type="region of interest" description="Disordered" evidence="7">
    <location>
        <begin position="778"/>
        <end position="819"/>
    </location>
</feature>
<evidence type="ECO:0000259" key="8">
    <source>
        <dbReference type="PROSITE" id="PS50174"/>
    </source>
</evidence>
<keyword evidence="6" id="KW-0539">Nucleus</keyword>
<dbReference type="PANTHER" id="PTHR23329">
    <property type="entry name" value="TUFTELIN-INTERACTING PROTEIN 11-RELATED"/>
    <property type="match status" value="1"/>
</dbReference>
<dbReference type="PROSITE" id="PS50174">
    <property type="entry name" value="G_PATCH"/>
    <property type="match status" value="1"/>
</dbReference>
<feature type="compositionally biased region" description="Pro residues" evidence="7">
    <location>
        <begin position="810"/>
        <end position="819"/>
    </location>
</feature>
<dbReference type="GO" id="GO:0000390">
    <property type="term" value="P:spliceosomal complex disassembly"/>
    <property type="evidence" value="ECO:0007669"/>
    <property type="project" value="InterPro"/>
</dbReference>
<evidence type="ECO:0000313" key="9">
    <source>
        <dbReference type="WBParaSite" id="ASIM_0001252501-mRNA-1"/>
    </source>
</evidence>
<comment type="similarity">
    <text evidence="2">Belongs to the TFP11/STIP family.</text>
</comment>
<evidence type="ECO:0000256" key="3">
    <source>
        <dbReference type="ARBA" id="ARBA00022664"/>
    </source>
</evidence>
<dbReference type="PANTHER" id="PTHR23329:SF1">
    <property type="entry name" value="TUFTELIN-INTERACTING PROTEIN 11"/>
    <property type="match status" value="1"/>
</dbReference>
<feature type="region of interest" description="Disordered" evidence="7">
    <location>
        <begin position="65"/>
        <end position="125"/>
    </location>
</feature>
<evidence type="ECO:0000256" key="2">
    <source>
        <dbReference type="ARBA" id="ARBA00010900"/>
    </source>
</evidence>
<feature type="region of interest" description="Disordered" evidence="7">
    <location>
        <begin position="252"/>
        <end position="276"/>
    </location>
</feature>
<reference evidence="9" key="1">
    <citation type="submission" date="2017-02" db="UniProtKB">
        <authorList>
            <consortium name="WormBaseParasite"/>
        </authorList>
    </citation>
    <scope>IDENTIFICATION</scope>
</reference>
<dbReference type="WBParaSite" id="ASIM_0001252501-mRNA-1">
    <property type="protein sequence ID" value="ASIM_0001252501-mRNA-1"/>
    <property type="gene ID" value="ASIM_0001252501"/>
</dbReference>
<dbReference type="InterPro" id="IPR000467">
    <property type="entry name" value="G_patch_dom"/>
</dbReference>
<dbReference type="InterPro" id="IPR045211">
    <property type="entry name" value="TFP11/STIP/Ntr1"/>
</dbReference>
<feature type="domain" description="G-patch" evidence="8">
    <location>
        <begin position="167"/>
        <end position="197"/>
    </location>
</feature>
<protein>
    <submittedName>
        <fullName evidence="9">Septin and tuftelin-interacting protein 1 homolog (inferred by orthology to a C. elegans protein)</fullName>
    </submittedName>
</protein>
<dbReference type="Pfam" id="PF12457">
    <property type="entry name" value="TIP_N"/>
    <property type="match status" value="1"/>
</dbReference>
<evidence type="ECO:0000256" key="4">
    <source>
        <dbReference type="ARBA" id="ARBA00022728"/>
    </source>
</evidence>
<dbReference type="AlphaFoldDB" id="A0A0M3JW79"/>
<dbReference type="InterPro" id="IPR022783">
    <property type="entry name" value="GCFC_dom"/>
</dbReference>
<dbReference type="GO" id="GO:0071008">
    <property type="term" value="C:U2-type post-mRNA release spliceosomal complex"/>
    <property type="evidence" value="ECO:0007669"/>
    <property type="project" value="TreeGrafter"/>
</dbReference>
<keyword evidence="5" id="KW-0508">mRNA splicing</keyword>